<comment type="caution">
    <text evidence="1">The sequence shown here is derived from an EMBL/GenBank/DDBJ whole genome shotgun (WGS) entry which is preliminary data.</text>
</comment>
<sequence length="68" mass="7986">MTRYEIAIHNADVRRLVYGGDHHRDLADSWSETHYVEVVAETPDQARNKIFNRYPRDRGFVIEAVKEA</sequence>
<organism evidence="1 2">
    <name type="scientific">Novispirillum itersonii</name>
    <name type="common">Aquaspirillum itersonii</name>
    <dbReference type="NCBI Taxonomy" id="189"/>
    <lineage>
        <taxon>Bacteria</taxon>
        <taxon>Pseudomonadati</taxon>
        <taxon>Pseudomonadota</taxon>
        <taxon>Alphaproteobacteria</taxon>
        <taxon>Rhodospirillales</taxon>
        <taxon>Novispirillaceae</taxon>
        <taxon>Novispirillum</taxon>
    </lineage>
</organism>
<name>A0A7W9ZFK3_NOVIT</name>
<dbReference type="EMBL" id="JACIIX010000006">
    <property type="protein sequence ID" value="MBB6210505.1"/>
    <property type="molecule type" value="Genomic_DNA"/>
</dbReference>
<dbReference type="Proteomes" id="UP000544872">
    <property type="component" value="Unassembled WGS sequence"/>
</dbReference>
<accession>A0A7W9ZFK3</accession>
<evidence type="ECO:0000313" key="1">
    <source>
        <dbReference type="EMBL" id="MBB6210505.1"/>
    </source>
</evidence>
<dbReference type="RefSeq" id="WP_184263339.1">
    <property type="nucleotide sequence ID" value="NZ_JACIIX010000006.1"/>
</dbReference>
<dbReference type="AlphaFoldDB" id="A0A7W9ZFK3"/>
<protein>
    <submittedName>
        <fullName evidence="1">Uncharacterized protein</fullName>
    </submittedName>
</protein>
<reference evidence="1 2" key="1">
    <citation type="submission" date="2020-08" db="EMBL/GenBank/DDBJ databases">
        <title>Genomic Encyclopedia of Type Strains, Phase IV (KMG-IV): sequencing the most valuable type-strain genomes for metagenomic binning, comparative biology and taxonomic classification.</title>
        <authorList>
            <person name="Goeker M."/>
        </authorList>
    </citation>
    <scope>NUCLEOTIDE SEQUENCE [LARGE SCALE GENOMIC DNA]</scope>
    <source>
        <strain evidence="1 2">DSM 11590</strain>
    </source>
</reference>
<keyword evidence="2" id="KW-1185">Reference proteome</keyword>
<proteinExistence type="predicted"/>
<evidence type="ECO:0000313" key="2">
    <source>
        <dbReference type="Proteomes" id="UP000544872"/>
    </source>
</evidence>
<gene>
    <name evidence="1" type="ORF">FHS48_001921</name>
</gene>